<organism evidence="4 5">
    <name type="scientific">Thermocrispum agreste</name>
    <dbReference type="NCBI Taxonomy" id="37925"/>
    <lineage>
        <taxon>Bacteria</taxon>
        <taxon>Bacillati</taxon>
        <taxon>Actinomycetota</taxon>
        <taxon>Actinomycetes</taxon>
        <taxon>Pseudonocardiales</taxon>
        <taxon>Pseudonocardiaceae</taxon>
        <taxon>Thermocrispum</taxon>
    </lineage>
</organism>
<name>A0ABD6FED4_9PSEU</name>
<dbReference type="Pfam" id="PF01370">
    <property type="entry name" value="Epimerase"/>
    <property type="match status" value="1"/>
</dbReference>
<dbReference type="Proteomes" id="UP000249324">
    <property type="component" value="Unassembled WGS sequence"/>
</dbReference>
<evidence type="ECO:0000313" key="5">
    <source>
        <dbReference type="Proteomes" id="UP000249324"/>
    </source>
</evidence>
<dbReference type="InterPro" id="IPR010099">
    <property type="entry name" value="SDR39U1"/>
</dbReference>
<dbReference type="NCBIfam" id="TIGR01777">
    <property type="entry name" value="yfcH"/>
    <property type="match status" value="1"/>
</dbReference>
<dbReference type="EMBL" id="QGUI02000098">
    <property type="protein sequence ID" value="MFO7192427.1"/>
    <property type="molecule type" value="Genomic_DNA"/>
</dbReference>
<feature type="domain" description="NAD-dependent epimerase/dehydratase" evidence="2">
    <location>
        <begin position="3"/>
        <end position="212"/>
    </location>
</feature>
<dbReference type="InterPro" id="IPR036291">
    <property type="entry name" value="NAD(P)-bd_dom_sf"/>
</dbReference>
<dbReference type="Gene3D" id="3.40.50.720">
    <property type="entry name" value="NAD(P)-binding Rossmann-like Domain"/>
    <property type="match status" value="1"/>
</dbReference>
<dbReference type="PANTHER" id="PTHR11092">
    <property type="entry name" value="SUGAR NUCLEOTIDE EPIMERASE RELATED"/>
    <property type="match status" value="1"/>
</dbReference>
<evidence type="ECO:0000313" key="4">
    <source>
        <dbReference type="EMBL" id="MFO7192427.1"/>
    </source>
</evidence>
<dbReference type="AlphaFoldDB" id="A0ABD6FED4"/>
<evidence type="ECO:0000259" key="2">
    <source>
        <dbReference type="Pfam" id="PF01370"/>
    </source>
</evidence>
<comment type="caution">
    <text evidence="4">The sequence shown here is derived from an EMBL/GenBank/DDBJ whole genome shotgun (WGS) entry which is preliminary data.</text>
</comment>
<proteinExistence type="inferred from homology"/>
<sequence length="294" mass="31477">MIVLVAGSSGLLGRALVAELRAHGHQVRRLVRRDPAAGDEHRWNPPAGTIDEAALDGVDAVVNLCGSPMTPGRWSHARKQEMKDSRIEPTEVLAEAVAERGIATMVNASGIDYYGDTGSAVVDESAAGGSGFLAELTTHWEQATQAAERAGARVVRLRTGVVLSGHGGMLRYLTPLVRFGLGGRLGDGTQYVPWISLPDHAAATRFAVEQAAVRGPVNVVAPHPVTNTEFVRQLGARLHRPTPWFVPKQAMRLLLGPDAVEPILNSHNARPKALLDAGFTFRHEHLHQALAAVV</sequence>
<dbReference type="Pfam" id="PF08338">
    <property type="entry name" value="DUF1731"/>
    <property type="match status" value="1"/>
</dbReference>
<comment type="similarity">
    <text evidence="1">Belongs to the NAD(P)-dependent epimerase/dehydratase family. SDR39U1 subfamily.</text>
</comment>
<dbReference type="InterPro" id="IPR013549">
    <property type="entry name" value="DUF1731"/>
</dbReference>
<dbReference type="SUPFAM" id="SSF51735">
    <property type="entry name" value="NAD(P)-binding Rossmann-fold domains"/>
    <property type="match status" value="1"/>
</dbReference>
<gene>
    <name evidence="4" type="ORF">DIU77_009320</name>
</gene>
<reference evidence="4 5" key="1">
    <citation type="journal article" date="2021" name="BMC Genomics">
        <title>Genome-resolved metagenome and metatranscriptome analyses of thermophilic composting reveal key bacterial players and their metabolic interactions.</title>
        <authorList>
            <person name="Braga L.P.P."/>
            <person name="Pereira R.V."/>
            <person name="Martins L.F."/>
            <person name="Moura L.M.S."/>
            <person name="Sanchez F.B."/>
            <person name="Patane J.S.L."/>
            <person name="da Silva A.M."/>
            <person name="Setubal J.C."/>
        </authorList>
    </citation>
    <scope>NUCLEOTIDE SEQUENCE [LARGE SCALE GENOMIC DNA]</scope>
    <source>
        <strain evidence="4">ZC4RG45</strain>
    </source>
</reference>
<feature type="domain" description="DUF1731" evidence="3">
    <location>
        <begin position="246"/>
        <end position="292"/>
    </location>
</feature>
<dbReference type="PANTHER" id="PTHR11092:SF0">
    <property type="entry name" value="EPIMERASE FAMILY PROTEIN SDR39U1"/>
    <property type="match status" value="1"/>
</dbReference>
<evidence type="ECO:0000259" key="3">
    <source>
        <dbReference type="Pfam" id="PF08338"/>
    </source>
</evidence>
<evidence type="ECO:0000256" key="1">
    <source>
        <dbReference type="ARBA" id="ARBA00009353"/>
    </source>
</evidence>
<dbReference type="InterPro" id="IPR001509">
    <property type="entry name" value="Epimerase_deHydtase"/>
</dbReference>
<protein>
    <submittedName>
        <fullName evidence="4">TIGR01777 family oxidoreductase</fullName>
    </submittedName>
</protein>
<accession>A0ABD6FED4</accession>